<reference evidence="1 2" key="1">
    <citation type="journal article" date="2013" name="Syst. Appl. Microbiol.">
        <title>Phylogenetic position and virulence apparatus of the pear flower necrosis pathogen Erwinia piriflorinigrans CFBP 5888T as assessed by comparative genomics.</title>
        <authorList>
            <person name="Smits T.H."/>
            <person name="Rezzonico F."/>
            <person name="Lopez M.M."/>
            <person name="Blom J."/>
            <person name="Goesmann A."/>
            <person name="Frey J.E."/>
            <person name="Duffy B."/>
        </authorList>
    </citation>
    <scope>NUCLEOTIDE SEQUENCE [LARGE SCALE GENOMIC DNA]</scope>
    <source>
        <strain evidence="2">CFBP5888</strain>
    </source>
</reference>
<accession>V5Z7J1</accession>
<evidence type="ECO:0000313" key="1">
    <source>
        <dbReference type="EMBL" id="CCG87307.1"/>
    </source>
</evidence>
<comment type="caution">
    <text evidence="1">The sequence shown here is derived from an EMBL/GenBank/DDBJ whole genome shotgun (WGS) entry which is preliminary data.</text>
</comment>
<gene>
    <name evidence="1" type="ORF">EPIR_1942</name>
</gene>
<organism evidence="1 2">
    <name type="scientific">Erwinia piriflorinigrans CFBP 5888</name>
    <dbReference type="NCBI Taxonomy" id="1161919"/>
    <lineage>
        <taxon>Bacteria</taxon>
        <taxon>Pseudomonadati</taxon>
        <taxon>Pseudomonadota</taxon>
        <taxon>Gammaproteobacteria</taxon>
        <taxon>Enterobacterales</taxon>
        <taxon>Erwiniaceae</taxon>
        <taxon>Erwinia</taxon>
    </lineage>
</organism>
<evidence type="ECO:0000313" key="2">
    <source>
        <dbReference type="Proteomes" id="UP000018217"/>
    </source>
</evidence>
<proteinExistence type="predicted"/>
<dbReference type="Proteomes" id="UP000018217">
    <property type="component" value="Unassembled WGS sequence"/>
</dbReference>
<dbReference type="EMBL" id="CAHS01000015">
    <property type="protein sequence ID" value="CCG87307.1"/>
    <property type="molecule type" value="Genomic_DNA"/>
</dbReference>
<dbReference type="STRING" id="1161919.EPIR_1942"/>
<sequence>MTMSETKRSGRVGEVYIRRNATIDLFCPQLILRIAHNQN</sequence>
<protein>
    <submittedName>
        <fullName evidence="1">Uncharacterized protein</fullName>
    </submittedName>
</protein>
<keyword evidence="2" id="KW-1185">Reference proteome</keyword>
<dbReference type="AlphaFoldDB" id="V5Z7J1"/>
<name>V5Z7J1_9GAMM</name>